<comment type="subunit">
    <text evidence="4">EntB, EntD, EntE, and EntF form a multienzyme complex called enterobactin synthase.</text>
</comment>
<organism evidence="16 17">
    <name type="scientific">Stutzerimonas marianensis</name>
    <dbReference type="NCBI Taxonomy" id="2929513"/>
    <lineage>
        <taxon>Bacteria</taxon>
        <taxon>Pseudomonadati</taxon>
        <taxon>Pseudomonadota</taxon>
        <taxon>Gammaproteobacteria</taxon>
        <taxon>Pseudomonadales</taxon>
        <taxon>Pseudomonadaceae</taxon>
        <taxon>Stutzerimonas</taxon>
    </lineage>
</organism>
<comment type="catalytic activity">
    <reaction evidence="11">
        <text>apo-[peptidyl-carrier protein] + CoA = holo-[peptidyl-carrier protein] + adenosine 3',5'-bisphosphate + H(+)</text>
        <dbReference type="Rhea" id="RHEA:46228"/>
        <dbReference type="Rhea" id="RHEA-COMP:11479"/>
        <dbReference type="Rhea" id="RHEA-COMP:11480"/>
        <dbReference type="ChEBI" id="CHEBI:15378"/>
        <dbReference type="ChEBI" id="CHEBI:29999"/>
        <dbReference type="ChEBI" id="CHEBI:57287"/>
        <dbReference type="ChEBI" id="CHEBI:58343"/>
        <dbReference type="ChEBI" id="CHEBI:64479"/>
    </reaction>
</comment>
<feature type="binding site" evidence="13">
    <location>
        <position position="124"/>
    </location>
    <ligand>
        <name>Mg(2+)</name>
        <dbReference type="ChEBI" id="CHEBI:18420"/>
    </ligand>
</feature>
<feature type="binding site" evidence="12">
    <location>
        <begin position="102"/>
        <end position="103"/>
    </location>
    <ligand>
        <name>CoA</name>
        <dbReference type="ChEBI" id="CHEBI:57287"/>
    </ligand>
</feature>
<dbReference type="Pfam" id="PF17837">
    <property type="entry name" value="4PPT_N"/>
    <property type="match status" value="1"/>
</dbReference>
<accession>A0A9X1W4A7</accession>
<dbReference type="PRINTS" id="PR01399">
    <property type="entry name" value="ENTSNTHTASED"/>
</dbReference>
<evidence type="ECO:0000256" key="8">
    <source>
        <dbReference type="ARBA" id="ARBA00029894"/>
    </source>
</evidence>
<comment type="caution">
    <text evidence="16">The sequence shown here is derived from an EMBL/GenBank/DDBJ whole genome shotgun (WGS) entry which is preliminary data.</text>
</comment>
<dbReference type="GO" id="GO:0000287">
    <property type="term" value="F:magnesium ion binding"/>
    <property type="evidence" value="ECO:0007669"/>
    <property type="project" value="InterPro"/>
</dbReference>
<dbReference type="GO" id="GO:0009239">
    <property type="term" value="P:enterobactin biosynthetic process"/>
    <property type="evidence" value="ECO:0007669"/>
    <property type="project" value="UniProtKB-KW"/>
</dbReference>
<evidence type="ECO:0000256" key="13">
    <source>
        <dbReference type="PIRSR" id="PIRSR603542-2"/>
    </source>
</evidence>
<keyword evidence="17" id="KW-1185">Reference proteome</keyword>
<evidence type="ECO:0000256" key="3">
    <source>
        <dbReference type="ARBA" id="ARBA00008342"/>
    </source>
</evidence>
<dbReference type="EMBL" id="JALGRD010000007">
    <property type="protein sequence ID" value="MCJ0974293.1"/>
    <property type="molecule type" value="Genomic_DNA"/>
</dbReference>
<dbReference type="Gene3D" id="3.90.470.20">
    <property type="entry name" value="4'-phosphopantetheinyl transferase domain"/>
    <property type="match status" value="1"/>
</dbReference>
<feature type="binding site" evidence="12">
    <location>
        <position position="66"/>
    </location>
    <ligand>
        <name>CoA</name>
        <dbReference type="ChEBI" id="CHEBI:57287"/>
    </ligand>
</feature>
<dbReference type="Pfam" id="PF01648">
    <property type="entry name" value="ACPS"/>
    <property type="match status" value="1"/>
</dbReference>
<feature type="binding site" evidence="12">
    <location>
        <position position="58"/>
    </location>
    <ligand>
        <name>CoA</name>
        <dbReference type="ChEBI" id="CHEBI:57287"/>
    </ligand>
</feature>
<feature type="domain" description="4'-phosphopantetheinyl transferase" evidence="14">
    <location>
        <begin position="120"/>
        <end position="231"/>
    </location>
</feature>
<keyword evidence="6 16" id="KW-0808">Transferase</keyword>
<protein>
    <recommendedName>
        <fullName evidence="5">Enterobactin synthase component D</fullName>
    </recommendedName>
    <alternativeName>
        <fullName evidence="8">4'-phosphopantetheinyl transferase EntD</fullName>
    </alternativeName>
    <alternativeName>
        <fullName evidence="9">Enterochelin synthase D</fullName>
    </alternativeName>
</protein>
<comment type="cofactor">
    <cofactor evidence="13">
        <name>Mg(2+)</name>
        <dbReference type="ChEBI" id="CHEBI:18420"/>
    </cofactor>
</comment>
<dbReference type="Proteomes" id="UP001139682">
    <property type="component" value="Unassembled WGS sequence"/>
</dbReference>
<evidence type="ECO:0000259" key="15">
    <source>
        <dbReference type="Pfam" id="PF17837"/>
    </source>
</evidence>
<evidence type="ECO:0000256" key="7">
    <source>
        <dbReference type="ARBA" id="ARBA00023191"/>
    </source>
</evidence>
<dbReference type="PANTHER" id="PTHR38096">
    <property type="entry name" value="ENTEROBACTIN SYNTHASE COMPONENT D"/>
    <property type="match status" value="1"/>
</dbReference>
<evidence type="ECO:0000256" key="1">
    <source>
        <dbReference type="ARBA" id="ARBA00003937"/>
    </source>
</evidence>
<evidence type="ECO:0000256" key="2">
    <source>
        <dbReference type="ARBA" id="ARBA00004993"/>
    </source>
</evidence>
<comment type="similarity">
    <text evidence="3">Belongs to the P-Pant transferase superfamily. EntD family.</text>
</comment>
<evidence type="ECO:0000256" key="6">
    <source>
        <dbReference type="ARBA" id="ARBA00022679"/>
    </source>
</evidence>
<feature type="binding site" evidence="13">
    <location>
        <position position="126"/>
    </location>
    <ligand>
        <name>Mg(2+)</name>
        <dbReference type="ChEBI" id="CHEBI:18420"/>
    </ligand>
</feature>
<evidence type="ECO:0000256" key="12">
    <source>
        <dbReference type="PIRSR" id="PIRSR603542-1"/>
    </source>
</evidence>
<keyword evidence="13" id="KW-0460">Magnesium</keyword>
<keyword evidence="13" id="KW-0479">Metal-binding</keyword>
<dbReference type="RefSeq" id="WP_243606377.1">
    <property type="nucleotide sequence ID" value="NZ_JALGRD010000007.1"/>
</dbReference>
<evidence type="ECO:0000256" key="4">
    <source>
        <dbReference type="ARBA" id="ARBA00011503"/>
    </source>
</evidence>
<feature type="binding site" evidence="12">
    <location>
        <position position="174"/>
    </location>
    <ligand>
        <name>CoA</name>
        <dbReference type="ChEBI" id="CHEBI:57287"/>
    </ligand>
</feature>
<evidence type="ECO:0000256" key="11">
    <source>
        <dbReference type="ARBA" id="ARBA00049191"/>
    </source>
</evidence>
<evidence type="ECO:0000256" key="10">
    <source>
        <dbReference type="ARBA" id="ARBA00049176"/>
    </source>
</evidence>
<dbReference type="GO" id="GO:0008897">
    <property type="term" value="F:holo-[acyl-carrier-protein] synthase activity"/>
    <property type="evidence" value="ECO:0007669"/>
    <property type="project" value="InterPro"/>
</dbReference>
<sequence length="238" mass="26443">MTERPALPAYCTPLDAAWPFRHAVPGARLVSTRFDPARLDPEDFTRWGVPPMAGVNKRQAEYLAGRLCAWEALRVMNGAGAIPAIGDDRAPCWPQGTVGSITHGAGWAAAITARHTQWRGLGLDVEKTLPVARADRLAGEILTARELQGYAEQDETSRALRVTLTFSIKESLFKALYPLANKRFYFHDAELIHHDDTGRARLRLLTNLTPDWRAGSELDGQFVQFDDYLLSLVHIPAE</sequence>
<dbReference type="InterPro" id="IPR041354">
    <property type="entry name" value="4PPT_N"/>
</dbReference>
<dbReference type="PANTHER" id="PTHR38096:SF1">
    <property type="entry name" value="ENTEROBACTIN SYNTHASE COMPONENT D"/>
    <property type="match status" value="1"/>
</dbReference>
<dbReference type="AlphaFoldDB" id="A0A9X1W4A7"/>
<evidence type="ECO:0000259" key="14">
    <source>
        <dbReference type="Pfam" id="PF01648"/>
    </source>
</evidence>
<keyword evidence="7" id="KW-0259">Enterobactin biosynthesis</keyword>
<evidence type="ECO:0000256" key="5">
    <source>
        <dbReference type="ARBA" id="ARBA00019087"/>
    </source>
</evidence>
<proteinExistence type="inferred from homology"/>
<evidence type="ECO:0000313" key="16">
    <source>
        <dbReference type="EMBL" id="MCJ0974293.1"/>
    </source>
</evidence>
<dbReference type="SUPFAM" id="SSF56214">
    <property type="entry name" value="4'-phosphopantetheinyl transferase"/>
    <property type="match status" value="1"/>
</dbReference>
<dbReference type="GO" id="GO:0005886">
    <property type="term" value="C:plasma membrane"/>
    <property type="evidence" value="ECO:0007669"/>
    <property type="project" value="TreeGrafter"/>
</dbReference>
<dbReference type="InterPro" id="IPR008278">
    <property type="entry name" value="4-PPantetheinyl_Trfase_dom"/>
</dbReference>
<feature type="binding site" evidence="12">
    <location>
        <position position="170"/>
    </location>
    <ligand>
        <name>CoA</name>
        <dbReference type="ChEBI" id="CHEBI:57287"/>
    </ligand>
</feature>
<name>A0A9X1W4A7_9GAMM</name>
<comment type="pathway">
    <text evidence="2">Siderophore biosynthesis; enterobactin biosynthesis.</text>
</comment>
<feature type="binding site" evidence="12">
    <location>
        <position position="124"/>
    </location>
    <ligand>
        <name>CoA</name>
        <dbReference type="ChEBI" id="CHEBI:57287"/>
    </ligand>
</feature>
<gene>
    <name evidence="16" type="ORF">MST27_13015</name>
</gene>
<feature type="domain" description="4'-phosphopantetheinyl transferase N-terminal" evidence="15">
    <location>
        <begin position="55"/>
        <end position="113"/>
    </location>
</feature>
<comment type="function">
    <text evidence="1">Involved in the biosynthesis of the siderophore enterobactin (enterochelin), which is a macrocyclic trimeric lactone of N-(2,3-dihydroxybenzoyl)-serine. The serine trilactone serves as a scaffolding for the three catechol functionalities that provide hexadentate coordination for the tightly ligated iron(2+) atoms. Plays an essential role in the assembly of the enterobactin by catalyzing the transfer of the 4'-phosphopantetheine (Ppant) moiety from coenzyme A to the apo-domains of both EntB (ArCP domain) and EntF (PCP domain) to yield their holo-forms which make them competent for the activation of 2,3-dihydroxybenzoate (DHB) and L-serine, respectively.</text>
</comment>
<comment type="catalytic activity">
    <reaction evidence="10">
        <text>apo-[aryl-carrier protein] + CoA = holo-[aryl-carrier protein] + adenosine 3',5'-bisphosphate + H(+)</text>
        <dbReference type="Rhea" id="RHEA:48404"/>
        <dbReference type="Rhea" id="RHEA-COMP:15903"/>
        <dbReference type="Rhea" id="RHEA-COMP:17557"/>
        <dbReference type="ChEBI" id="CHEBI:15378"/>
        <dbReference type="ChEBI" id="CHEBI:29999"/>
        <dbReference type="ChEBI" id="CHEBI:57287"/>
        <dbReference type="ChEBI" id="CHEBI:58343"/>
        <dbReference type="ChEBI" id="CHEBI:64479"/>
    </reaction>
</comment>
<evidence type="ECO:0000313" key="17">
    <source>
        <dbReference type="Proteomes" id="UP001139682"/>
    </source>
</evidence>
<reference evidence="16" key="1">
    <citation type="submission" date="2022-03" db="EMBL/GenBank/DDBJ databases">
        <title>Pseudomonas marianensis sp. nov., a marine bacterium isolated from deep-sea sediments of the Mariana Trench.</title>
        <authorList>
            <person name="Wei Y."/>
        </authorList>
    </citation>
    <scope>NUCLEOTIDE SEQUENCE</scope>
    <source>
        <strain evidence="16">PS1</strain>
    </source>
</reference>
<evidence type="ECO:0000256" key="9">
    <source>
        <dbReference type="ARBA" id="ARBA00031996"/>
    </source>
</evidence>
<dbReference type="InterPro" id="IPR003542">
    <property type="entry name" value="Enbac_synth_compD-like"/>
</dbReference>
<dbReference type="InterPro" id="IPR037143">
    <property type="entry name" value="4-PPantetheinyl_Trfase_dom_sf"/>
</dbReference>
<dbReference type="GO" id="GO:0009366">
    <property type="term" value="C:enterobactin synthetase complex"/>
    <property type="evidence" value="ECO:0007669"/>
    <property type="project" value="InterPro"/>
</dbReference>